<dbReference type="Pfam" id="PF08521">
    <property type="entry name" value="2CSK_N"/>
    <property type="match status" value="1"/>
</dbReference>
<evidence type="ECO:0000256" key="2">
    <source>
        <dbReference type="ARBA" id="ARBA00004370"/>
    </source>
</evidence>
<evidence type="ECO:0000259" key="13">
    <source>
        <dbReference type="PROSITE" id="PS50109"/>
    </source>
</evidence>
<feature type="compositionally biased region" description="Basic and acidic residues" evidence="11">
    <location>
        <begin position="1"/>
        <end position="11"/>
    </location>
</feature>
<evidence type="ECO:0000256" key="7">
    <source>
        <dbReference type="ARBA" id="ARBA00022777"/>
    </source>
</evidence>
<keyword evidence="6 12" id="KW-0812">Transmembrane</keyword>
<dbReference type="SUPFAM" id="SSF47384">
    <property type="entry name" value="Homodimeric domain of signal transducing histidine kinase"/>
    <property type="match status" value="1"/>
</dbReference>
<name>A0A545TQ96_9PROT</name>
<dbReference type="Gene3D" id="3.30.565.10">
    <property type="entry name" value="Histidine kinase-like ATPase, C-terminal domain"/>
    <property type="match status" value="1"/>
</dbReference>
<dbReference type="InterPro" id="IPR005467">
    <property type="entry name" value="His_kinase_dom"/>
</dbReference>
<dbReference type="Gene3D" id="1.10.287.130">
    <property type="match status" value="1"/>
</dbReference>
<evidence type="ECO:0000256" key="1">
    <source>
        <dbReference type="ARBA" id="ARBA00000085"/>
    </source>
</evidence>
<dbReference type="GO" id="GO:0000155">
    <property type="term" value="F:phosphorelay sensor kinase activity"/>
    <property type="evidence" value="ECO:0007669"/>
    <property type="project" value="InterPro"/>
</dbReference>
<dbReference type="EC" id="2.7.13.3" evidence="3"/>
<keyword evidence="9" id="KW-0902">Two-component regulatory system</keyword>
<dbReference type="InterPro" id="IPR003594">
    <property type="entry name" value="HATPase_dom"/>
</dbReference>
<keyword evidence="7" id="KW-0418">Kinase</keyword>
<evidence type="ECO:0000313" key="16">
    <source>
        <dbReference type="Proteomes" id="UP000315252"/>
    </source>
</evidence>
<comment type="subcellular location">
    <subcellularLocation>
        <location evidence="2">Membrane</location>
    </subcellularLocation>
</comment>
<keyword evidence="4" id="KW-0597">Phosphoprotein</keyword>
<dbReference type="CDD" id="cd00082">
    <property type="entry name" value="HisKA"/>
    <property type="match status" value="1"/>
</dbReference>
<evidence type="ECO:0000259" key="14">
    <source>
        <dbReference type="PROSITE" id="PS50885"/>
    </source>
</evidence>
<keyword evidence="8 12" id="KW-1133">Transmembrane helix</keyword>
<comment type="caution">
    <text evidence="15">The sequence shown here is derived from an EMBL/GenBank/DDBJ whole genome shotgun (WGS) entry which is preliminary data.</text>
</comment>
<evidence type="ECO:0000256" key="11">
    <source>
        <dbReference type="SAM" id="MobiDB-lite"/>
    </source>
</evidence>
<feature type="domain" description="Histidine kinase" evidence="13">
    <location>
        <begin position="267"/>
        <end position="482"/>
    </location>
</feature>
<accession>A0A545TQ96</accession>
<dbReference type="SMART" id="SM00388">
    <property type="entry name" value="HisKA"/>
    <property type="match status" value="1"/>
</dbReference>
<proteinExistence type="predicted"/>
<dbReference type="GO" id="GO:0005886">
    <property type="term" value="C:plasma membrane"/>
    <property type="evidence" value="ECO:0007669"/>
    <property type="project" value="TreeGrafter"/>
</dbReference>
<dbReference type="PRINTS" id="PR00344">
    <property type="entry name" value="BCTRLSENSOR"/>
</dbReference>
<dbReference type="InterPro" id="IPR036097">
    <property type="entry name" value="HisK_dim/P_sf"/>
</dbReference>
<evidence type="ECO:0000313" key="15">
    <source>
        <dbReference type="EMBL" id="TQV79386.1"/>
    </source>
</evidence>
<evidence type="ECO:0000256" key="6">
    <source>
        <dbReference type="ARBA" id="ARBA00022692"/>
    </source>
</evidence>
<dbReference type="Proteomes" id="UP000315252">
    <property type="component" value="Unassembled WGS sequence"/>
</dbReference>
<dbReference type="PANTHER" id="PTHR45436">
    <property type="entry name" value="SENSOR HISTIDINE KINASE YKOH"/>
    <property type="match status" value="1"/>
</dbReference>
<dbReference type="PROSITE" id="PS50885">
    <property type="entry name" value="HAMP"/>
    <property type="match status" value="1"/>
</dbReference>
<keyword evidence="5" id="KW-0808">Transferase</keyword>
<reference evidence="15 16" key="1">
    <citation type="submission" date="2019-06" db="EMBL/GenBank/DDBJ databases">
        <title>Whole genome sequence for Rhodospirillaceae sp. R148.</title>
        <authorList>
            <person name="Wang G."/>
        </authorList>
    </citation>
    <scope>NUCLEOTIDE SEQUENCE [LARGE SCALE GENOMIC DNA]</scope>
    <source>
        <strain evidence="15 16">R148</strain>
    </source>
</reference>
<dbReference type="InterPro" id="IPR003660">
    <property type="entry name" value="HAMP_dom"/>
</dbReference>
<dbReference type="Pfam" id="PF02518">
    <property type="entry name" value="HATPase_c"/>
    <property type="match status" value="1"/>
</dbReference>
<evidence type="ECO:0000256" key="12">
    <source>
        <dbReference type="SAM" id="Phobius"/>
    </source>
</evidence>
<dbReference type="AlphaFoldDB" id="A0A545TQ96"/>
<dbReference type="EMBL" id="VHSH01000005">
    <property type="protein sequence ID" value="TQV79386.1"/>
    <property type="molecule type" value="Genomic_DNA"/>
</dbReference>
<feature type="region of interest" description="Disordered" evidence="11">
    <location>
        <begin position="1"/>
        <end position="20"/>
    </location>
</feature>
<dbReference type="InterPro" id="IPR003661">
    <property type="entry name" value="HisK_dim/P_dom"/>
</dbReference>
<organism evidence="15 16">
    <name type="scientific">Denitrobaculum tricleocarpae</name>
    <dbReference type="NCBI Taxonomy" id="2591009"/>
    <lineage>
        <taxon>Bacteria</taxon>
        <taxon>Pseudomonadati</taxon>
        <taxon>Pseudomonadota</taxon>
        <taxon>Alphaproteobacteria</taxon>
        <taxon>Rhodospirillales</taxon>
        <taxon>Rhodospirillaceae</taxon>
        <taxon>Denitrobaculum</taxon>
    </lineage>
</organism>
<feature type="transmembrane region" description="Helical" evidence="12">
    <location>
        <begin position="189"/>
        <end position="207"/>
    </location>
</feature>
<keyword evidence="16" id="KW-1185">Reference proteome</keyword>
<evidence type="ECO:0000256" key="9">
    <source>
        <dbReference type="ARBA" id="ARBA00023012"/>
    </source>
</evidence>
<evidence type="ECO:0000256" key="5">
    <source>
        <dbReference type="ARBA" id="ARBA00022679"/>
    </source>
</evidence>
<keyword evidence="10 12" id="KW-0472">Membrane</keyword>
<dbReference type="InterPro" id="IPR004358">
    <property type="entry name" value="Sig_transdc_His_kin-like_C"/>
</dbReference>
<dbReference type="PROSITE" id="PS50109">
    <property type="entry name" value="HIS_KIN"/>
    <property type="match status" value="1"/>
</dbReference>
<dbReference type="InterPro" id="IPR036890">
    <property type="entry name" value="HATPase_C_sf"/>
</dbReference>
<dbReference type="PANTHER" id="PTHR45436:SF1">
    <property type="entry name" value="SENSOR PROTEIN QSEC"/>
    <property type="match status" value="1"/>
</dbReference>
<dbReference type="Pfam" id="PF00512">
    <property type="entry name" value="HisKA"/>
    <property type="match status" value="1"/>
</dbReference>
<comment type="catalytic activity">
    <reaction evidence="1">
        <text>ATP + protein L-histidine = ADP + protein N-phospho-L-histidine.</text>
        <dbReference type="EC" id="2.7.13.3"/>
    </reaction>
</comment>
<dbReference type="InterPro" id="IPR050428">
    <property type="entry name" value="TCS_sensor_his_kinase"/>
</dbReference>
<protein>
    <recommendedName>
        <fullName evidence="3">histidine kinase</fullName>
        <ecNumber evidence="3">2.7.13.3</ecNumber>
    </recommendedName>
</protein>
<dbReference type="SMART" id="SM00387">
    <property type="entry name" value="HATPase_c"/>
    <property type="match status" value="1"/>
</dbReference>
<evidence type="ECO:0000256" key="8">
    <source>
        <dbReference type="ARBA" id="ARBA00022989"/>
    </source>
</evidence>
<evidence type="ECO:0000256" key="10">
    <source>
        <dbReference type="ARBA" id="ARBA00023136"/>
    </source>
</evidence>
<feature type="domain" description="HAMP" evidence="14">
    <location>
        <begin position="208"/>
        <end position="259"/>
    </location>
</feature>
<dbReference type="OrthoDB" id="913606at2"/>
<sequence length="504" mass="54390">MVDGVQTREPEAPPASRRARKHHSLRRRLLLLLLLPLSLTGVLAMVDAYRDARTTANEISDRVLSGSALAIAERVIVGADGVLEVDVPYVALEMLTSSAQDRVFYRVEGPDGAFITGYEKLPVPAEDFNETIGNRARFSDASFRGDAIRVATMDGAVSTGKRSIPYRVVVAETTNARQKLARDILIRTAIRQALLVGIAAIIVWIGVTRALRPLQRLEEAIGRRSMDDLRPIEHAVPSEVEQLVVSINGFMQRLGGALGALRNFTGNASHQLRTPLTVIRTQLELTRRAQSNEDASAALQVADGAVTHAERALTQLLLLARVDEASADRLSEATFDLGELAQTTTASYLAKARERNVDLGYDPPSGQVVITGDAMLLGELLRNLIENVIAYAGEDVQATVRVGKRGESAFLEVEDDGVGLDPDKRTRALERFVRFSSDHQAGAGLGLSIVAEIAALFGARLSLDAGGRGEGLLARVVFPKKGTDLSSEVTGTTSPEAIIRQTHN</sequence>
<dbReference type="InterPro" id="IPR013727">
    <property type="entry name" value="2CSK_N"/>
</dbReference>
<evidence type="ECO:0000256" key="4">
    <source>
        <dbReference type="ARBA" id="ARBA00022553"/>
    </source>
</evidence>
<dbReference type="SUPFAM" id="SSF55874">
    <property type="entry name" value="ATPase domain of HSP90 chaperone/DNA topoisomerase II/histidine kinase"/>
    <property type="match status" value="1"/>
</dbReference>
<gene>
    <name evidence="15" type="ORF">FKG95_15440</name>
</gene>
<evidence type="ECO:0000256" key="3">
    <source>
        <dbReference type="ARBA" id="ARBA00012438"/>
    </source>
</evidence>